<comment type="caution">
    <text evidence="1">The sequence shown here is derived from an EMBL/GenBank/DDBJ whole genome shotgun (WGS) entry which is preliminary data.</text>
</comment>
<protein>
    <recommendedName>
        <fullName evidence="2">Spore coat protein CotH</fullName>
    </recommendedName>
</protein>
<dbReference type="PANTHER" id="PTHR40050">
    <property type="entry name" value="INNER SPORE COAT PROTEIN H"/>
    <property type="match status" value="1"/>
</dbReference>
<evidence type="ECO:0000313" key="1">
    <source>
        <dbReference type="EMBL" id="GAH57013.1"/>
    </source>
</evidence>
<gene>
    <name evidence="1" type="ORF">S03H2_40483</name>
</gene>
<organism evidence="1">
    <name type="scientific">marine sediment metagenome</name>
    <dbReference type="NCBI Taxonomy" id="412755"/>
    <lineage>
        <taxon>unclassified sequences</taxon>
        <taxon>metagenomes</taxon>
        <taxon>ecological metagenomes</taxon>
    </lineage>
</organism>
<proteinExistence type="predicted"/>
<reference evidence="1" key="1">
    <citation type="journal article" date="2014" name="Front. Microbiol.">
        <title>High frequency of phylogenetically diverse reductive dehalogenase-homologous genes in deep subseafloor sedimentary metagenomes.</title>
        <authorList>
            <person name="Kawai M."/>
            <person name="Futagami T."/>
            <person name="Toyoda A."/>
            <person name="Takaki Y."/>
            <person name="Nishi S."/>
            <person name="Hori S."/>
            <person name="Arai W."/>
            <person name="Tsubouchi T."/>
            <person name="Morono Y."/>
            <person name="Uchiyama I."/>
            <person name="Ito T."/>
            <person name="Fujiyama A."/>
            <person name="Inagaki F."/>
            <person name="Takami H."/>
        </authorList>
    </citation>
    <scope>NUCLEOTIDE SEQUENCE</scope>
    <source>
        <strain evidence="1">Expedition CK06-06</strain>
    </source>
</reference>
<name>X1IHJ4_9ZZZZ</name>
<dbReference type="Pfam" id="PF08757">
    <property type="entry name" value="CotH"/>
    <property type="match status" value="1"/>
</dbReference>
<dbReference type="PANTHER" id="PTHR40050:SF1">
    <property type="entry name" value="INNER SPORE COAT PROTEIN H"/>
    <property type="match status" value="1"/>
</dbReference>
<accession>X1IHJ4</accession>
<evidence type="ECO:0008006" key="2">
    <source>
        <dbReference type="Google" id="ProtNLM"/>
    </source>
</evidence>
<sequence length="274" mass="30847">RFYGFKQLSLSSNFSDSSFLREKVAADIFREAGVPAAQTAFYQVYVDYGEGPVYFGLYTMVEVIDDTVIETQFEDDSGNVYKPSGTGAPFAAGSFSEASFDKETNQDEADYDDILALYQALHAETRTSDSETWRSGLDAVFDVSGFLQYLAVNTLIQNWDTYGVMSHNYYLYNDPQTGLLTWIPWDNNEAFNTGKMSGARSISLEEVSTDWPLIRYLMDDPIYHAEYVENVEAIINGAFNPETISARYQELHELIRPYVVGPEGETEGYTNLAS</sequence>
<dbReference type="InterPro" id="IPR014867">
    <property type="entry name" value="Spore_coat_CotH_CotH2/3/7"/>
</dbReference>
<feature type="non-terminal residue" evidence="1">
    <location>
        <position position="274"/>
    </location>
</feature>
<feature type="non-terminal residue" evidence="1">
    <location>
        <position position="1"/>
    </location>
</feature>
<dbReference type="EMBL" id="BARU01025104">
    <property type="protein sequence ID" value="GAH57013.1"/>
    <property type="molecule type" value="Genomic_DNA"/>
</dbReference>
<dbReference type="AlphaFoldDB" id="X1IHJ4"/>